<dbReference type="KEGG" id="vg:15613970"/>
<protein>
    <submittedName>
        <fullName evidence="1">Uncharacterized protein</fullName>
    </submittedName>
</protein>
<keyword evidence="2" id="KW-1185">Reference proteome</keyword>
<evidence type="ECO:0000313" key="1">
    <source>
        <dbReference type="EMBL" id="CCU55362.1"/>
    </source>
</evidence>
<dbReference type="RefSeq" id="YP_008003864.1">
    <property type="nucleotide sequence ID" value="NC_021247.1"/>
</dbReference>
<sequence>MIINIVINNDIIDSIIYHCYKNKLPNNYIFKNILQKYIFKNIECKNVLYIIQDVAYNDCNKYINNDCFIYEYISFFDNYSPMLNYYDKNKINYKKCEDDINLCNFKYLKLLDLCEFNYEKFNQITNTDDIAFNNFITGLYNKDKYYSKFIYFLINYKFDNPDFMIDAIKIPGKINIILPH</sequence>
<reference evidence="1" key="1">
    <citation type="journal article" date="2013" name="J. Virol.">
        <title>New Insights into the Evolution of Entomopoxvirinae from the Complete Genome Sequences of Four Entomopoxviruses Infecting Adoxophyes honmai, Choristoneura biennis, Choristoneura rosaceana, and Mythimna separata.</title>
        <authorList>
            <person name="Theze J."/>
            <person name="Takatsuka J."/>
            <person name="Li Z."/>
            <person name="Gallais J."/>
            <person name="Doucet D."/>
            <person name="Arif B."/>
            <person name="Nakai M."/>
            <person name="Herniou E.A."/>
        </authorList>
    </citation>
    <scope>NUCLEOTIDE SEQUENCE</scope>
    <source>
        <strain evidence="1">Tokyo</strain>
    </source>
</reference>
<gene>
    <name evidence="1" type="ORF">AHEV_041</name>
</gene>
<proteinExistence type="predicted"/>
<name>A0A916NWM6_9POXV</name>
<dbReference type="Proteomes" id="UP000792575">
    <property type="component" value="Genome"/>
</dbReference>
<dbReference type="OrthoDB" id="25920at10239"/>
<organism evidence="1 2">
    <name type="scientific">Adoxophyes honmai entomopoxvirus 'L'</name>
    <dbReference type="NCBI Taxonomy" id="1293540"/>
    <lineage>
        <taxon>Viruses</taxon>
        <taxon>Varidnaviria</taxon>
        <taxon>Bamfordvirae</taxon>
        <taxon>Nucleocytoviricota</taxon>
        <taxon>Pokkesviricetes</taxon>
        <taxon>Chitovirales</taxon>
        <taxon>Poxviridae</taxon>
        <taxon>Entomopoxvirinae</taxon>
        <taxon>Betaentomopoxvirus</taxon>
        <taxon>Betaentomopoxvirus ahonmai</taxon>
    </lineage>
</organism>
<dbReference type="GeneID" id="15613970"/>
<evidence type="ECO:0000313" key="2">
    <source>
        <dbReference type="Proteomes" id="UP000792575"/>
    </source>
</evidence>
<dbReference type="EMBL" id="HF679131">
    <property type="protein sequence ID" value="CCU55362.1"/>
    <property type="molecule type" value="Genomic_DNA"/>
</dbReference>
<accession>A0A916NWM6</accession>